<name>A0AAD5XSC6_9FUNG</name>
<dbReference type="InterPro" id="IPR041698">
    <property type="entry name" value="Methyltransf_25"/>
</dbReference>
<feature type="domain" description="Methyltransferase" evidence="2">
    <location>
        <begin position="87"/>
        <end position="187"/>
    </location>
</feature>
<dbReference type="SUPFAM" id="SSF53335">
    <property type="entry name" value="S-adenosyl-L-methionine-dependent methyltransferases"/>
    <property type="match status" value="1"/>
</dbReference>
<feature type="region of interest" description="Disordered" evidence="1">
    <location>
        <begin position="46"/>
        <end position="78"/>
    </location>
</feature>
<dbReference type="Pfam" id="PF13649">
    <property type="entry name" value="Methyltransf_25"/>
    <property type="match status" value="1"/>
</dbReference>
<protein>
    <recommendedName>
        <fullName evidence="2">Methyltransferase domain-containing protein</fullName>
    </recommendedName>
</protein>
<dbReference type="CDD" id="cd02440">
    <property type="entry name" value="AdoMet_MTases"/>
    <property type="match status" value="1"/>
</dbReference>
<evidence type="ECO:0000313" key="3">
    <source>
        <dbReference type="EMBL" id="KAJ3180517.1"/>
    </source>
</evidence>
<gene>
    <name evidence="3" type="ORF">HDU87_002026</name>
</gene>
<keyword evidence="4" id="KW-1185">Reference proteome</keyword>
<dbReference type="Gene3D" id="3.40.50.150">
    <property type="entry name" value="Vaccinia Virus protein VP39"/>
    <property type="match status" value="1"/>
</dbReference>
<sequence length="306" mass="33428">MLVSSENYLTVQSHYAGTLAAHYSWMFGGYNARLQQNRALLAMHLPRHPTSPQEPPHPSLQQQQQQQPPSSTSASPSPSLSLLPLAIDLGCGPGFQTIPLLEAGFRVLAVDASKGMLDELDAERIALNIDPTLITAVQDDMLNFRASVADATAATVVCMGDSPTHLASLHEVKQIIDDAFAVLAPGGGTLMLQFRDLTRPLEGTDRFVPVRSDNMTVFTCFLEWEIERDAAKTPPVEPDGSGRRVKVHDLVHVKKGNSTWELCKSWYHKLAMSTDWVARALTDAGFAQVRVAEPQHGMQLVIGIKA</sequence>
<evidence type="ECO:0000313" key="4">
    <source>
        <dbReference type="Proteomes" id="UP001212152"/>
    </source>
</evidence>
<evidence type="ECO:0000256" key="1">
    <source>
        <dbReference type="SAM" id="MobiDB-lite"/>
    </source>
</evidence>
<dbReference type="InterPro" id="IPR029063">
    <property type="entry name" value="SAM-dependent_MTases_sf"/>
</dbReference>
<dbReference type="EMBL" id="JADGJQ010000016">
    <property type="protein sequence ID" value="KAJ3180517.1"/>
    <property type="molecule type" value="Genomic_DNA"/>
</dbReference>
<dbReference type="Proteomes" id="UP001212152">
    <property type="component" value="Unassembled WGS sequence"/>
</dbReference>
<accession>A0AAD5XSC6</accession>
<reference evidence="3" key="1">
    <citation type="submission" date="2020-05" db="EMBL/GenBank/DDBJ databases">
        <title>Phylogenomic resolution of chytrid fungi.</title>
        <authorList>
            <person name="Stajich J.E."/>
            <person name="Amses K."/>
            <person name="Simmons R."/>
            <person name="Seto K."/>
            <person name="Myers J."/>
            <person name="Bonds A."/>
            <person name="Quandt C.A."/>
            <person name="Barry K."/>
            <person name="Liu P."/>
            <person name="Grigoriev I."/>
            <person name="Longcore J.E."/>
            <person name="James T.Y."/>
        </authorList>
    </citation>
    <scope>NUCLEOTIDE SEQUENCE</scope>
    <source>
        <strain evidence="3">JEL0379</strain>
    </source>
</reference>
<evidence type="ECO:0000259" key="2">
    <source>
        <dbReference type="Pfam" id="PF13649"/>
    </source>
</evidence>
<feature type="compositionally biased region" description="Low complexity" evidence="1">
    <location>
        <begin position="59"/>
        <end position="78"/>
    </location>
</feature>
<organism evidence="3 4">
    <name type="scientific">Geranomyces variabilis</name>
    <dbReference type="NCBI Taxonomy" id="109894"/>
    <lineage>
        <taxon>Eukaryota</taxon>
        <taxon>Fungi</taxon>
        <taxon>Fungi incertae sedis</taxon>
        <taxon>Chytridiomycota</taxon>
        <taxon>Chytridiomycota incertae sedis</taxon>
        <taxon>Chytridiomycetes</taxon>
        <taxon>Spizellomycetales</taxon>
        <taxon>Powellomycetaceae</taxon>
        <taxon>Geranomyces</taxon>
    </lineage>
</organism>
<proteinExistence type="predicted"/>
<comment type="caution">
    <text evidence="3">The sequence shown here is derived from an EMBL/GenBank/DDBJ whole genome shotgun (WGS) entry which is preliminary data.</text>
</comment>
<dbReference type="AlphaFoldDB" id="A0AAD5XSC6"/>